<accession>A0A538SDA9</accession>
<comment type="caution">
    <text evidence="1">The sequence shown here is derived from an EMBL/GenBank/DDBJ whole genome shotgun (WGS) entry which is preliminary data.</text>
</comment>
<gene>
    <name evidence="1" type="ORF">E6K72_12325</name>
</gene>
<organism evidence="1 2">
    <name type="scientific">Eiseniibacteriota bacterium</name>
    <dbReference type="NCBI Taxonomy" id="2212470"/>
    <lineage>
        <taxon>Bacteria</taxon>
        <taxon>Candidatus Eiseniibacteriota</taxon>
    </lineage>
</organism>
<dbReference type="InterPro" id="IPR010384">
    <property type="entry name" value="MtfA_fam"/>
</dbReference>
<sequence length="251" mass="28343">MFDFFARRRRARLRAQPFPEDWLAIMSRNVPLYGRLPAELQARLRGDVQVLLAEKHFEGCGGLRLDDEIRVTIAAHAALLMLGDEPHYYPRLTSILVYPSTFLVRREERQGPITAEGRTPLLGESWRTGAVVLAWDAALKGARDVRDGQNVILHEFAHQLDSEDGKGDGTPFLDSRGQYAAWARAMAPEFERLRAQPEGSLLGEYAATNPAEFFAVATEVFFEQPEPLRLRHPEMYAELSRYYGLDPAGDS</sequence>
<dbReference type="Proteomes" id="UP000317716">
    <property type="component" value="Unassembled WGS sequence"/>
</dbReference>
<dbReference type="PANTHER" id="PTHR30164">
    <property type="entry name" value="MTFA PEPTIDASE"/>
    <property type="match status" value="1"/>
</dbReference>
<dbReference type="PANTHER" id="PTHR30164:SF2">
    <property type="entry name" value="PROTEIN MTFA"/>
    <property type="match status" value="1"/>
</dbReference>
<dbReference type="Gene3D" id="1.10.472.150">
    <property type="entry name" value="Glucose-regulated metallo-peptidase M90, N-terminal domain"/>
    <property type="match status" value="1"/>
</dbReference>
<protein>
    <submittedName>
        <fullName evidence="1">Zinc-dependent peptidase</fullName>
    </submittedName>
</protein>
<dbReference type="InterPro" id="IPR042252">
    <property type="entry name" value="MtfA_N"/>
</dbReference>
<dbReference type="CDD" id="cd20169">
    <property type="entry name" value="Peptidase_M90_mtfA"/>
    <property type="match status" value="1"/>
</dbReference>
<reference evidence="1 2" key="1">
    <citation type="journal article" date="2019" name="Nat. Microbiol.">
        <title>Mediterranean grassland soil C-N compound turnover is dependent on rainfall and depth, and is mediated by genomically divergent microorganisms.</title>
        <authorList>
            <person name="Diamond S."/>
            <person name="Andeer P.F."/>
            <person name="Li Z."/>
            <person name="Crits-Christoph A."/>
            <person name="Burstein D."/>
            <person name="Anantharaman K."/>
            <person name="Lane K.R."/>
            <person name="Thomas B.C."/>
            <person name="Pan C."/>
            <person name="Northen T.R."/>
            <person name="Banfield J.F."/>
        </authorList>
    </citation>
    <scope>NUCLEOTIDE SEQUENCE [LARGE SCALE GENOMIC DNA]</scope>
    <source>
        <strain evidence="1">WS_2</strain>
    </source>
</reference>
<name>A0A538SDA9_UNCEI</name>
<dbReference type="Gene3D" id="3.40.390.10">
    <property type="entry name" value="Collagenase (Catalytic Domain)"/>
    <property type="match status" value="1"/>
</dbReference>
<dbReference type="GO" id="GO:0008237">
    <property type="term" value="F:metallopeptidase activity"/>
    <property type="evidence" value="ECO:0007669"/>
    <property type="project" value="InterPro"/>
</dbReference>
<evidence type="ECO:0000313" key="2">
    <source>
        <dbReference type="Proteomes" id="UP000317716"/>
    </source>
</evidence>
<dbReference type="GO" id="GO:0004177">
    <property type="term" value="F:aminopeptidase activity"/>
    <property type="evidence" value="ECO:0007669"/>
    <property type="project" value="TreeGrafter"/>
</dbReference>
<proteinExistence type="predicted"/>
<dbReference type="AlphaFoldDB" id="A0A538SDA9"/>
<dbReference type="EMBL" id="VBOS01000450">
    <property type="protein sequence ID" value="TMQ49357.1"/>
    <property type="molecule type" value="Genomic_DNA"/>
</dbReference>
<dbReference type="SUPFAM" id="SSF55486">
    <property type="entry name" value="Metalloproteases ('zincins'), catalytic domain"/>
    <property type="match status" value="1"/>
</dbReference>
<evidence type="ECO:0000313" key="1">
    <source>
        <dbReference type="EMBL" id="TMQ49357.1"/>
    </source>
</evidence>
<dbReference type="GO" id="GO:0005829">
    <property type="term" value="C:cytosol"/>
    <property type="evidence" value="ECO:0007669"/>
    <property type="project" value="TreeGrafter"/>
</dbReference>
<dbReference type="Pfam" id="PF06167">
    <property type="entry name" value="Peptidase_M90"/>
    <property type="match status" value="1"/>
</dbReference>
<dbReference type="InterPro" id="IPR024079">
    <property type="entry name" value="MetalloPept_cat_dom_sf"/>
</dbReference>